<evidence type="ECO:0008006" key="3">
    <source>
        <dbReference type="Google" id="ProtNLM"/>
    </source>
</evidence>
<sequence>MIKDLMYIELKTGYSDDGPAWIGYVKTSKTKKTIYFNNHAFQKYNGNYANYIDIENGDEYWISGLKKKESNRHWAGHGKIMIDRRAVHEYLTLIDEKELPLNLFEIIDIEDRFPVERVNKLLNDKE</sequence>
<dbReference type="Proteomes" id="UP000095787">
    <property type="component" value="Unassembled WGS sequence"/>
</dbReference>
<dbReference type="AlphaFoldDB" id="A0A174DJG4"/>
<name>A0A174DJG4_9FIRM</name>
<evidence type="ECO:0000313" key="1">
    <source>
        <dbReference type="EMBL" id="CUO25574.1"/>
    </source>
</evidence>
<reference evidence="1 2" key="1">
    <citation type="submission" date="2015-09" db="EMBL/GenBank/DDBJ databases">
        <authorList>
            <consortium name="Pathogen Informatics"/>
        </authorList>
    </citation>
    <scope>NUCLEOTIDE SEQUENCE [LARGE SCALE GENOMIC DNA]</scope>
    <source>
        <strain evidence="1 2">2789STDY5834841</strain>
    </source>
</reference>
<gene>
    <name evidence="1" type="ORF">ERS852456_02035</name>
</gene>
<organism evidence="1 2">
    <name type="scientific">[Ruminococcus] torques</name>
    <dbReference type="NCBI Taxonomy" id="33039"/>
    <lineage>
        <taxon>Bacteria</taxon>
        <taxon>Bacillati</taxon>
        <taxon>Bacillota</taxon>
        <taxon>Clostridia</taxon>
        <taxon>Lachnospirales</taxon>
        <taxon>Lachnospiraceae</taxon>
        <taxon>Mediterraneibacter</taxon>
    </lineage>
</organism>
<evidence type="ECO:0000313" key="2">
    <source>
        <dbReference type="Proteomes" id="UP000095787"/>
    </source>
</evidence>
<proteinExistence type="predicted"/>
<dbReference type="EMBL" id="CYZO01000027">
    <property type="protein sequence ID" value="CUO25574.1"/>
    <property type="molecule type" value="Genomic_DNA"/>
</dbReference>
<accession>A0A174DJG4</accession>
<dbReference type="RefSeq" id="WP_055159191.1">
    <property type="nucleotide sequence ID" value="NZ_CYZO01000027.1"/>
</dbReference>
<protein>
    <recommendedName>
        <fullName evidence="3">Mannose-1-phosphate guanylyltransferase</fullName>
    </recommendedName>
</protein>